<comment type="catalytic activity">
    <reaction evidence="12">
        <text>2 [molybdopterin-synthase sulfur-carrier protein]-C-terminal-Gly-aminoethanethioate + cyclic pyranopterin phosphate + H2O = molybdopterin + 2 [molybdopterin-synthase sulfur-carrier protein]-C-terminal Gly-Gly + 2 H(+)</text>
        <dbReference type="Rhea" id="RHEA:26333"/>
        <dbReference type="Rhea" id="RHEA-COMP:12202"/>
        <dbReference type="Rhea" id="RHEA-COMP:19907"/>
        <dbReference type="ChEBI" id="CHEBI:15377"/>
        <dbReference type="ChEBI" id="CHEBI:15378"/>
        <dbReference type="ChEBI" id="CHEBI:58698"/>
        <dbReference type="ChEBI" id="CHEBI:59648"/>
        <dbReference type="ChEBI" id="CHEBI:90778"/>
        <dbReference type="ChEBI" id="CHEBI:232372"/>
        <dbReference type="EC" id="2.8.1.12"/>
    </reaction>
</comment>
<comment type="pathway">
    <text evidence="1">Cofactor biosynthesis; molybdopterin biosynthesis.</text>
</comment>
<evidence type="ECO:0000256" key="3">
    <source>
        <dbReference type="ARBA" id="ARBA00011950"/>
    </source>
</evidence>
<keyword evidence="5" id="KW-0501">Molybdenum cofactor biosynthesis</keyword>
<accession>A0ABX7BKM0</accession>
<dbReference type="RefSeq" id="WP_201102485.1">
    <property type="nucleotide sequence ID" value="NZ_CP067977.1"/>
</dbReference>
<dbReference type="PANTHER" id="PTHR23404">
    <property type="entry name" value="MOLYBDOPTERIN SYNTHASE RELATED"/>
    <property type="match status" value="1"/>
</dbReference>
<dbReference type="EC" id="2.8.1.12" evidence="3"/>
<evidence type="ECO:0000256" key="5">
    <source>
        <dbReference type="ARBA" id="ARBA00023150"/>
    </source>
</evidence>
<evidence type="ECO:0000313" key="14">
    <source>
        <dbReference type="Proteomes" id="UP000595448"/>
    </source>
</evidence>
<keyword evidence="14" id="KW-1185">Reference proteome</keyword>
<evidence type="ECO:0000256" key="4">
    <source>
        <dbReference type="ARBA" id="ARBA00013858"/>
    </source>
</evidence>
<comment type="function">
    <text evidence="6">Converts molybdopterin precursor Z into molybdopterin. This requires the incorporation of two sulfur atoms into precursor Z to generate a dithiolene group. The sulfur is provided by MoaD.</text>
</comment>
<evidence type="ECO:0000256" key="10">
    <source>
        <dbReference type="ARBA" id="ARBA00030781"/>
    </source>
</evidence>
<dbReference type="CDD" id="cd00756">
    <property type="entry name" value="MoaE"/>
    <property type="match status" value="1"/>
</dbReference>
<gene>
    <name evidence="13" type="ORF">JIP62_12455</name>
</gene>
<organism evidence="13 14">
    <name type="scientific">Brevundimonas vitisensis</name>
    <dbReference type="NCBI Taxonomy" id="2800818"/>
    <lineage>
        <taxon>Bacteria</taxon>
        <taxon>Pseudomonadati</taxon>
        <taxon>Pseudomonadota</taxon>
        <taxon>Alphaproteobacteria</taxon>
        <taxon>Caulobacterales</taxon>
        <taxon>Caulobacteraceae</taxon>
        <taxon>Brevundimonas</taxon>
    </lineage>
</organism>
<reference evidence="13 14" key="1">
    <citation type="submission" date="2021-01" db="EMBL/GenBank/DDBJ databases">
        <title>Brevundimonas vitis sp. nov., an bacterium isolated from grape (Vitis vinifera).</title>
        <authorList>
            <person name="Jiang L."/>
            <person name="Lee J."/>
        </authorList>
    </citation>
    <scope>NUCLEOTIDE SEQUENCE [LARGE SCALE GENOMIC DNA]</scope>
    <source>
        <strain evidence="13 14">GRTSA-9</strain>
    </source>
</reference>
<dbReference type="Proteomes" id="UP000595448">
    <property type="component" value="Chromosome"/>
</dbReference>
<evidence type="ECO:0000256" key="11">
    <source>
        <dbReference type="ARBA" id="ARBA00032474"/>
    </source>
</evidence>
<dbReference type="SUPFAM" id="SSF54690">
    <property type="entry name" value="Molybdopterin synthase subunit MoaE"/>
    <property type="match status" value="1"/>
</dbReference>
<evidence type="ECO:0000256" key="12">
    <source>
        <dbReference type="ARBA" id="ARBA00049878"/>
    </source>
</evidence>
<evidence type="ECO:0000256" key="6">
    <source>
        <dbReference type="ARBA" id="ARBA00025448"/>
    </source>
</evidence>
<dbReference type="InterPro" id="IPR036563">
    <property type="entry name" value="MoaE_sf"/>
</dbReference>
<sequence length="164" mass="18166">MAGHALPSPHGSRVVLTRDALDVAALTAAFHRDRSHVGAVVIFTGLARSTTDGVAAGQLTLDAYPGFTEKVMVEMADEARSRFDIDDVSVWHRWGEIPVGEAIVFVAVAAVHRRPAFEAADFLMDHLKTRAPFWKREDGPDGRRWIEPRPRDLADLARWSQEPS</sequence>
<evidence type="ECO:0000313" key="13">
    <source>
        <dbReference type="EMBL" id="QQQ18110.1"/>
    </source>
</evidence>
<evidence type="ECO:0000256" key="9">
    <source>
        <dbReference type="ARBA" id="ARBA00030407"/>
    </source>
</evidence>
<dbReference type="Gene3D" id="3.90.1170.40">
    <property type="entry name" value="Molybdopterin biosynthesis MoaE subunit"/>
    <property type="match status" value="1"/>
</dbReference>
<evidence type="ECO:0000256" key="2">
    <source>
        <dbReference type="ARBA" id="ARBA00005426"/>
    </source>
</evidence>
<proteinExistence type="inferred from homology"/>
<comment type="subunit">
    <text evidence="7">Heterotetramer of 2 MoaD subunits and 2 MoaE subunits. Also stable as homodimer. The enzyme changes between these two forms during catalysis.</text>
</comment>
<comment type="similarity">
    <text evidence="2">Belongs to the MoaE family.</text>
</comment>
<dbReference type="EMBL" id="CP067977">
    <property type="protein sequence ID" value="QQQ18110.1"/>
    <property type="molecule type" value="Genomic_DNA"/>
</dbReference>
<dbReference type="InterPro" id="IPR003448">
    <property type="entry name" value="Mopterin_biosynth_MoaE"/>
</dbReference>
<evidence type="ECO:0000256" key="8">
    <source>
        <dbReference type="ARBA" id="ARBA00029745"/>
    </source>
</evidence>
<protein>
    <recommendedName>
        <fullName evidence="4">Molybdopterin synthase catalytic subunit</fullName>
        <ecNumber evidence="3">2.8.1.12</ecNumber>
    </recommendedName>
    <alternativeName>
        <fullName evidence="10">MPT synthase subunit 2</fullName>
    </alternativeName>
    <alternativeName>
        <fullName evidence="8">Molybdenum cofactor biosynthesis protein E</fullName>
    </alternativeName>
    <alternativeName>
        <fullName evidence="9">Molybdopterin-converting factor large subunit</fullName>
    </alternativeName>
    <alternativeName>
        <fullName evidence="11">Molybdopterin-converting factor subunit 2</fullName>
    </alternativeName>
</protein>
<name>A0ABX7BKM0_9CAUL</name>
<dbReference type="Pfam" id="PF02391">
    <property type="entry name" value="MoaE"/>
    <property type="match status" value="1"/>
</dbReference>
<evidence type="ECO:0000256" key="7">
    <source>
        <dbReference type="ARBA" id="ARBA00026066"/>
    </source>
</evidence>
<evidence type="ECO:0000256" key="1">
    <source>
        <dbReference type="ARBA" id="ARBA00005046"/>
    </source>
</evidence>